<dbReference type="InterPro" id="IPR050248">
    <property type="entry name" value="Polysacc_deacetylase_ArnD"/>
</dbReference>
<dbReference type="Gene3D" id="3.20.20.370">
    <property type="entry name" value="Glycoside hydrolase/deacetylase"/>
    <property type="match status" value="1"/>
</dbReference>
<gene>
    <name evidence="7" type="primary">pgdA_3</name>
    <name evidence="7" type="ORF">LOM8899_03475</name>
</gene>
<proteinExistence type="inferred from homology"/>
<evidence type="ECO:0000313" key="8">
    <source>
        <dbReference type="Proteomes" id="UP000201613"/>
    </source>
</evidence>
<keyword evidence="8" id="KW-1185">Reference proteome</keyword>
<dbReference type="GO" id="GO:0016810">
    <property type="term" value="F:hydrolase activity, acting on carbon-nitrogen (but not peptide) bonds"/>
    <property type="evidence" value="ECO:0007669"/>
    <property type="project" value="InterPro"/>
</dbReference>
<dbReference type="EMBL" id="FXZK01000008">
    <property type="protein sequence ID" value="SMY09310.1"/>
    <property type="molecule type" value="Genomic_DNA"/>
</dbReference>
<accession>A0A238LKB0</accession>
<dbReference type="OrthoDB" id="5291101at2"/>
<evidence type="ECO:0000256" key="4">
    <source>
        <dbReference type="ARBA" id="ARBA00032976"/>
    </source>
</evidence>
<dbReference type="InterPro" id="IPR002509">
    <property type="entry name" value="NODB_dom"/>
</dbReference>
<dbReference type="PANTHER" id="PTHR10587:SF137">
    <property type="entry name" value="4-DEOXY-4-FORMAMIDO-L-ARABINOSE-PHOSPHOUNDECAPRENOL DEFORMYLASE ARND-RELATED"/>
    <property type="match status" value="1"/>
</dbReference>
<keyword evidence="5" id="KW-0812">Transmembrane</keyword>
<dbReference type="InterPro" id="IPR011330">
    <property type="entry name" value="Glyco_hydro/deAcase_b/a-brl"/>
</dbReference>
<keyword evidence="5" id="KW-0472">Membrane</keyword>
<dbReference type="GO" id="GO:0005975">
    <property type="term" value="P:carbohydrate metabolic process"/>
    <property type="evidence" value="ECO:0007669"/>
    <property type="project" value="InterPro"/>
</dbReference>
<keyword evidence="7" id="KW-0378">Hydrolase</keyword>
<evidence type="ECO:0000256" key="1">
    <source>
        <dbReference type="ARBA" id="ARBA00003236"/>
    </source>
</evidence>
<evidence type="ECO:0000259" key="6">
    <source>
        <dbReference type="PROSITE" id="PS51677"/>
    </source>
</evidence>
<organism evidence="7 8">
    <name type="scientific">Flavimaricola marinus</name>
    <dbReference type="NCBI Taxonomy" id="1819565"/>
    <lineage>
        <taxon>Bacteria</taxon>
        <taxon>Pseudomonadati</taxon>
        <taxon>Pseudomonadota</taxon>
        <taxon>Alphaproteobacteria</taxon>
        <taxon>Rhodobacterales</taxon>
        <taxon>Paracoccaceae</taxon>
        <taxon>Flavimaricola</taxon>
    </lineage>
</organism>
<name>A0A238LKB0_9RHOB</name>
<feature type="transmembrane region" description="Helical" evidence="5">
    <location>
        <begin position="6"/>
        <end position="25"/>
    </location>
</feature>
<evidence type="ECO:0000256" key="3">
    <source>
        <dbReference type="ARBA" id="ARBA00020071"/>
    </source>
</evidence>
<dbReference type="PANTHER" id="PTHR10587">
    <property type="entry name" value="GLYCOSYL TRANSFERASE-RELATED"/>
    <property type="match status" value="1"/>
</dbReference>
<dbReference type="AlphaFoldDB" id="A0A238LKB0"/>
<evidence type="ECO:0000256" key="2">
    <source>
        <dbReference type="ARBA" id="ARBA00010973"/>
    </source>
</evidence>
<comment type="function">
    <text evidence="1">Is involved in generating a small heat-stable compound (Nod), an acylated oligomer of N-acetylglucosamine, that stimulates mitosis in various plant protoplasts.</text>
</comment>
<sequence length="237" mass="26245">MTIALLFVLTAFIIVVGWYALPFLVRRRSESLLRDKVRGSLVLSYDDGPGTDLTAELLDLLDAENLRATFFMIGDAAAARPDRVAEVLARGHEVGSHTQSHSNAWKVPPLRAIRDMRAGRVTVDALGGDGTLFRPPYGKLTLGTLAAAAGWRLAWWSIDPRDSWAPRPIDEVLAEVEAAQGGVILLHDFDKPRRDQLSPSDHHDYVLEMTRRLILLAKQKGWAVRTMGDLMRDGADV</sequence>
<feature type="domain" description="NodB homology" evidence="6">
    <location>
        <begin position="39"/>
        <end position="225"/>
    </location>
</feature>
<comment type="similarity">
    <text evidence="2">Belongs to the polysaccharide deacetylase family.</text>
</comment>
<dbReference type="Pfam" id="PF01522">
    <property type="entry name" value="Polysacc_deac_1"/>
    <property type="match status" value="1"/>
</dbReference>
<keyword evidence="5" id="KW-1133">Transmembrane helix</keyword>
<dbReference type="RefSeq" id="WP_093993498.1">
    <property type="nucleotide sequence ID" value="NZ_FXZK01000008.1"/>
</dbReference>
<dbReference type="Proteomes" id="UP000201613">
    <property type="component" value="Unassembled WGS sequence"/>
</dbReference>
<dbReference type="SUPFAM" id="SSF88713">
    <property type="entry name" value="Glycoside hydrolase/deacetylase"/>
    <property type="match status" value="1"/>
</dbReference>
<dbReference type="PROSITE" id="PS51677">
    <property type="entry name" value="NODB"/>
    <property type="match status" value="1"/>
</dbReference>
<evidence type="ECO:0000256" key="5">
    <source>
        <dbReference type="SAM" id="Phobius"/>
    </source>
</evidence>
<reference evidence="8" key="1">
    <citation type="submission" date="2017-05" db="EMBL/GenBank/DDBJ databases">
        <authorList>
            <person name="Rodrigo-Torres L."/>
            <person name="Arahal R. D."/>
            <person name="Lucena T."/>
        </authorList>
    </citation>
    <scope>NUCLEOTIDE SEQUENCE [LARGE SCALE GENOMIC DNA]</scope>
    <source>
        <strain evidence="8">CECT 8899</strain>
    </source>
</reference>
<protein>
    <recommendedName>
        <fullName evidence="3">Chitooligosaccharide deacetylase</fullName>
    </recommendedName>
    <alternativeName>
        <fullName evidence="4">Nodulation protein B</fullName>
    </alternativeName>
</protein>
<evidence type="ECO:0000313" key="7">
    <source>
        <dbReference type="EMBL" id="SMY09310.1"/>
    </source>
</evidence>